<evidence type="ECO:0000256" key="1">
    <source>
        <dbReference type="ARBA" id="ARBA00023224"/>
    </source>
</evidence>
<evidence type="ECO:0000256" key="4">
    <source>
        <dbReference type="SAM" id="Phobius"/>
    </source>
</evidence>
<dbReference type="GO" id="GO:0007165">
    <property type="term" value="P:signal transduction"/>
    <property type="evidence" value="ECO:0007669"/>
    <property type="project" value="UniProtKB-KW"/>
</dbReference>
<dbReference type="SUPFAM" id="SSF58104">
    <property type="entry name" value="Methyl-accepting chemotaxis protein (MCP) signaling domain"/>
    <property type="match status" value="1"/>
</dbReference>
<proteinExistence type="inferred from homology"/>
<keyword evidence="4" id="KW-0472">Membrane</keyword>
<name>A0A0X8JL11_9BACT</name>
<evidence type="ECO:0000259" key="5">
    <source>
        <dbReference type="PROSITE" id="PS50111"/>
    </source>
</evidence>
<dbReference type="Gene3D" id="1.10.287.950">
    <property type="entry name" value="Methyl-accepting chemotaxis protein"/>
    <property type="match status" value="1"/>
</dbReference>
<dbReference type="Pfam" id="PF00672">
    <property type="entry name" value="HAMP"/>
    <property type="match status" value="1"/>
</dbReference>
<evidence type="ECO:0000313" key="7">
    <source>
        <dbReference type="EMBL" id="AMD90656.1"/>
    </source>
</evidence>
<organism evidence="7 8">
    <name type="scientific">Desulfovibrio fairfieldensis</name>
    <dbReference type="NCBI Taxonomy" id="44742"/>
    <lineage>
        <taxon>Bacteria</taxon>
        <taxon>Pseudomonadati</taxon>
        <taxon>Thermodesulfobacteriota</taxon>
        <taxon>Desulfovibrionia</taxon>
        <taxon>Desulfovibrionales</taxon>
        <taxon>Desulfovibrionaceae</taxon>
        <taxon>Desulfovibrio</taxon>
    </lineage>
</organism>
<keyword evidence="8" id="KW-1185">Reference proteome</keyword>
<dbReference type="CDD" id="cd11386">
    <property type="entry name" value="MCP_signal"/>
    <property type="match status" value="1"/>
</dbReference>
<dbReference type="SMART" id="SM00283">
    <property type="entry name" value="MA"/>
    <property type="match status" value="1"/>
</dbReference>
<dbReference type="GO" id="GO:0016020">
    <property type="term" value="C:membrane"/>
    <property type="evidence" value="ECO:0007669"/>
    <property type="project" value="InterPro"/>
</dbReference>
<dbReference type="Gene3D" id="3.30.450.20">
    <property type="entry name" value="PAS domain"/>
    <property type="match status" value="1"/>
</dbReference>
<sequence length="532" mass="56012">MRFTLSTTMVIAHLLGLILSCAALFVSGRICLGDALPVPDLAAALLPGLIAVVLLAAIGSLFIVNRLAPLKKMLRYAQAVGAGDSTASLDVESSGSLKPLAGAIRTMAETCDGRSHWYAGILNTLPWAISVTDMNMNWTFCNTASLRSMNKTHMDEVRGLHCSEKKGNICNTPQCGIEQLRLGNKRVINNMPNGKTMQITLDYLYDASGTPIGHVEIGEDITEKIRLEQESKTAAAKVRAAMVAQLEGVVSTLNETAETLHSSLSGVKDQAGVAAARLAEAATAMNEMNSTVLEVAGNASGAADAATSVQSQAHEGNRLVLQTIESLRTVRQQSESLKDNMQGLDQQSRDIGTVLTLIRDIADQTNLLALNAAIEAARAGEAGRGFAVVADEVRKLAEKTMSATREVESAIEAIQQGTNQSAATVDSAVAAIEEAGHMGEESGHSLQQISALAEDSSSRVSAIATAATEQSAASEEINRNISEVNHLSADIAEAMEGASSQVRDMAEQAHVLKDILDAIRARGADRADTAAS</sequence>
<dbReference type="InterPro" id="IPR004089">
    <property type="entry name" value="MCPsignal_dom"/>
</dbReference>
<protein>
    <submittedName>
        <fullName evidence="7">Chemotaxis protein</fullName>
    </submittedName>
</protein>
<reference evidence="8" key="1">
    <citation type="submission" date="2016-02" db="EMBL/GenBank/DDBJ databases">
        <authorList>
            <person name="Holder M.E."/>
            <person name="Ajami N.J."/>
            <person name="Petrosino J.F."/>
        </authorList>
    </citation>
    <scope>NUCLEOTIDE SEQUENCE [LARGE SCALE GENOMIC DNA]</scope>
    <source>
        <strain evidence="8">CCUG 45958</strain>
    </source>
</reference>
<keyword evidence="4" id="KW-0812">Transmembrane</keyword>
<dbReference type="RefSeq" id="WP_062253340.1">
    <property type="nucleotide sequence ID" value="NZ_CP014229.1"/>
</dbReference>
<keyword evidence="4" id="KW-1133">Transmembrane helix</keyword>
<feature type="domain" description="Methyl-accepting transducer" evidence="5">
    <location>
        <begin position="249"/>
        <end position="485"/>
    </location>
</feature>
<dbReference type="PANTHER" id="PTHR32089:SF112">
    <property type="entry name" value="LYSOZYME-LIKE PROTEIN-RELATED"/>
    <property type="match status" value="1"/>
</dbReference>
<evidence type="ECO:0000259" key="6">
    <source>
        <dbReference type="PROSITE" id="PS50885"/>
    </source>
</evidence>
<comment type="similarity">
    <text evidence="2">Belongs to the methyl-accepting chemotaxis (MCP) protein family.</text>
</comment>
<dbReference type="STRING" id="44742.AXF13_11290"/>
<dbReference type="PROSITE" id="PS50885">
    <property type="entry name" value="HAMP"/>
    <property type="match status" value="1"/>
</dbReference>
<dbReference type="KEGG" id="dfi:AXF13_11290"/>
<dbReference type="Proteomes" id="UP000069241">
    <property type="component" value="Chromosome"/>
</dbReference>
<evidence type="ECO:0000313" key="8">
    <source>
        <dbReference type="Proteomes" id="UP000069241"/>
    </source>
</evidence>
<dbReference type="AlphaFoldDB" id="A0A0X8JL11"/>
<dbReference type="PROSITE" id="PS50111">
    <property type="entry name" value="CHEMOTAXIS_TRANSDUC_2"/>
    <property type="match status" value="1"/>
</dbReference>
<accession>A0A0X8JL11</accession>
<dbReference type="InterPro" id="IPR035965">
    <property type="entry name" value="PAS-like_dom_sf"/>
</dbReference>
<gene>
    <name evidence="7" type="ORF">AXF13_11290</name>
</gene>
<feature type="transmembrane region" description="Helical" evidence="4">
    <location>
        <begin position="43"/>
        <end position="64"/>
    </location>
</feature>
<dbReference type="SUPFAM" id="SSF55785">
    <property type="entry name" value="PYP-like sensor domain (PAS domain)"/>
    <property type="match status" value="1"/>
</dbReference>
<evidence type="ECO:0000256" key="2">
    <source>
        <dbReference type="ARBA" id="ARBA00029447"/>
    </source>
</evidence>
<dbReference type="CDD" id="cd06225">
    <property type="entry name" value="HAMP"/>
    <property type="match status" value="1"/>
</dbReference>
<dbReference type="EMBL" id="CP014229">
    <property type="protein sequence ID" value="AMD90656.1"/>
    <property type="molecule type" value="Genomic_DNA"/>
</dbReference>
<dbReference type="Pfam" id="PF00015">
    <property type="entry name" value="MCPsignal"/>
    <property type="match status" value="1"/>
</dbReference>
<dbReference type="PANTHER" id="PTHR32089">
    <property type="entry name" value="METHYL-ACCEPTING CHEMOTAXIS PROTEIN MCPB"/>
    <property type="match status" value="1"/>
</dbReference>
<evidence type="ECO:0000256" key="3">
    <source>
        <dbReference type="PROSITE-ProRule" id="PRU00284"/>
    </source>
</evidence>
<dbReference type="InterPro" id="IPR003660">
    <property type="entry name" value="HAMP_dom"/>
</dbReference>
<feature type="domain" description="HAMP" evidence="6">
    <location>
        <begin position="64"/>
        <end position="116"/>
    </location>
</feature>
<keyword evidence="1 3" id="KW-0807">Transducer</keyword>
<dbReference type="PROSITE" id="PS51257">
    <property type="entry name" value="PROKAR_LIPOPROTEIN"/>
    <property type="match status" value="1"/>
</dbReference>